<dbReference type="InterPro" id="IPR051312">
    <property type="entry name" value="Diverse_Substr_Oxidored"/>
</dbReference>
<dbReference type="InterPro" id="IPR016169">
    <property type="entry name" value="FAD-bd_PCMH_sub2"/>
</dbReference>
<dbReference type="InterPro" id="IPR036683">
    <property type="entry name" value="CO_DH_flav_C_dom_sf"/>
</dbReference>
<name>A0A376AIX5_9HYPH</name>
<evidence type="ECO:0000313" key="6">
    <source>
        <dbReference type="Proteomes" id="UP000254764"/>
    </source>
</evidence>
<evidence type="ECO:0000256" key="1">
    <source>
        <dbReference type="ARBA" id="ARBA00022630"/>
    </source>
</evidence>
<dbReference type="InterPro" id="IPR016166">
    <property type="entry name" value="FAD-bd_PCMH"/>
</dbReference>
<gene>
    <name evidence="5" type="ORF">RHIZ70_3479</name>
</gene>
<keyword evidence="6" id="KW-1185">Reference proteome</keyword>
<dbReference type="GO" id="GO:0016491">
    <property type="term" value="F:oxidoreductase activity"/>
    <property type="evidence" value="ECO:0007669"/>
    <property type="project" value="UniProtKB-KW"/>
</dbReference>
<evidence type="ECO:0000259" key="4">
    <source>
        <dbReference type="PROSITE" id="PS51387"/>
    </source>
</evidence>
<protein>
    <recommendedName>
        <fullName evidence="4">FAD-binding PCMH-type domain-containing protein</fullName>
    </recommendedName>
</protein>
<evidence type="ECO:0000313" key="5">
    <source>
        <dbReference type="EMBL" id="SSC67771.1"/>
    </source>
</evidence>
<dbReference type="RefSeq" id="WP_115670328.1">
    <property type="nucleotide sequence ID" value="NZ_UEYP01000005.1"/>
</dbReference>
<dbReference type="OrthoDB" id="9793944at2"/>
<dbReference type="PANTHER" id="PTHR42659:SF2">
    <property type="entry name" value="XANTHINE DEHYDROGENASE SUBUNIT C-RELATED"/>
    <property type="match status" value="1"/>
</dbReference>
<keyword evidence="1" id="KW-0285">Flavoprotein</keyword>
<dbReference type="Gene3D" id="3.30.43.10">
    <property type="entry name" value="Uridine Diphospho-n-acetylenolpyruvylglucosamine Reductase, domain 2"/>
    <property type="match status" value="1"/>
</dbReference>
<proteinExistence type="predicted"/>
<dbReference type="AlphaFoldDB" id="A0A376AIX5"/>
<keyword evidence="2" id="KW-0274">FAD</keyword>
<accession>A0A376AIX5</accession>
<dbReference type="PROSITE" id="PS51387">
    <property type="entry name" value="FAD_PCMH"/>
    <property type="match status" value="1"/>
</dbReference>
<dbReference type="Proteomes" id="UP000254764">
    <property type="component" value="Unassembled WGS sequence"/>
</dbReference>
<dbReference type="STRING" id="1336235.GCA_000518785_02878"/>
<dbReference type="GO" id="GO:0071949">
    <property type="term" value="F:FAD binding"/>
    <property type="evidence" value="ECO:0007669"/>
    <property type="project" value="InterPro"/>
</dbReference>
<dbReference type="SMART" id="SM01092">
    <property type="entry name" value="CO_deh_flav_C"/>
    <property type="match status" value="1"/>
</dbReference>
<evidence type="ECO:0000256" key="2">
    <source>
        <dbReference type="ARBA" id="ARBA00022827"/>
    </source>
</evidence>
<keyword evidence="3" id="KW-0560">Oxidoreductase</keyword>
<dbReference type="SUPFAM" id="SSF56176">
    <property type="entry name" value="FAD-binding/transporter-associated domain-like"/>
    <property type="match status" value="1"/>
</dbReference>
<dbReference type="Gene3D" id="3.30.465.10">
    <property type="match status" value="1"/>
</dbReference>
<dbReference type="PANTHER" id="PTHR42659">
    <property type="entry name" value="XANTHINE DEHYDROGENASE SUBUNIT C-RELATED"/>
    <property type="match status" value="1"/>
</dbReference>
<dbReference type="InterPro" id="IPR016167">
    <property type="entry name" value="FAD-bd_PCMH_sub1"/>
</dbReference>
<dbReference type="EMBL" id="UEYP01000005">
    <property type="protein sequence ID" value="SSC67771.1"/>
    <property type="molecule type" value="Genomic_DNA"/>
</dbReference>
<dbReference type="InterPro" id="IPR002346">
    <property type="entry name" value="Mopterin_DH_FAD-bd"/>
</dbReference>
<dbReference type="SUPFAM" id="SSF55447">
    <property type="entry name" value="CO dehydrogenase flavoprotein C-terminal domain-like"/>
    <property type="match status" value="1"/>
</dbReference>
<dbReference type="Gene3D" id="3.30.390.50">
    <property type="entry name" value="CO dehydrogenase flavoprotein, C-terminal domain"/>
    <property type="match status" value="1"/>
</dbReference>
<dbReference type="InterPro" id="IPR005107">
    <property type="entry name" value="CO_DH_flav_C"/>
</dbReference>
<reference evidence="6" key="1">
    <citation type="submission" date="2018-07" db="EMBL/GenBank/DDBJ databases">
        <authorList>
            <person name="Peiro R."/>
            <person name="Begona"/>
            <person name="Cbmso G."/>
            <person name="Lopez M."/>
            <person name="Gonzalez S."/>
        </authorList>
    </citation>
    <scope>NUCLEOTIDE SEQUENCE [LARGE SCALE GENOMIC DNA]</scope>
</reference>
<dbReference type="Pfam" id="PF00941">
    <property type="entry name" value="FAD_binding_5"/>
    <property type="match status" value="1"/>
</dbReference>
<dbReference type="InterPro" id="IPR036318">
    <property type="entry name" value="FAD-bd_PCMH-like_sf"/>
</dbReference>
<organism evidence="5 6">
    <name type="scientific">Ciceribacter selenitireducens ATCC BAA-1503</name>
    <dbReference type="NCBI Taxonomy" id="1336235"/>
    <lineage>
        <taxon>Bacteria</taxon>
        <taxon>Pseudomonadati</taxon>
        <taxon>Pseudomonadota</taxon>
        <taxon>Alphaproteobacteria</taxon>
        <taxon>Hyphomicrobiales</taxon>
        <taxon>Rhizobiaceae</taxon>
        <taxon>Ciceribacter</taxon>
    </lineage>
</organism>
<sequence>MFLYSTSYHRASTVEQAGSLLSGAADGKFVAGGQTLVAALKQRLAQPSDLIDLRHIPALKGISVDGHMVTIGAGVTHAEVAGSGLIRSICPAVCHLASLIGDPHVRHLGTIGGSIANNDPAADYPAAMLGLGATIVTDRRQITADDFFVGLFETALQENEIITAVKFNAPERAGYAKFANPASRFAMTGVFVSKGPAGVRVAVTGAGSSGVFRHEGLEAALAGNWSADALTGVAIDPTDLMSDLHSTAEYRANLVKVMARRAVSAS</sequence>
<evidence type="ECO:0000256" key="3">
    <source>
        <dbReference type="ARBA" id="ARBA00023002"/>
    </source>
</evidence>
<feature type="domain" description="FAD-binding PCMH-type" evidence="4">
    <location>
        <begin position="1"/>
        <end position="172"/>
    </location>
</feature>